<dbReference type="Proteomes" id="UP000683925">
    <property type="component" value="Unassembled WGS sequence"/>
</dbReference>
<comment type="similarity">
    <text evidence="1">Belongs to the eukaryotic ribosomal protein eL33 family.</text>
</comment>
<dbReference type="HAMAP" id="MF_00573">
    <property type="entry name" value="Ribosomal_eL33"/>
    <property type="match status" value="1"/>
</dbReference>
<accession>A0A8S1U7C9</accession>
<evidence type="ECO:0000256" key="3">
    <source>
        <dbReference type="ARBA" id="ARBA00023274"/>
    </source>
</evidence>
<dbReference type="OrthoDB" id="504467at2759"/>
<name>A0A8S1U7C9_PAROT</name>
<dbReference type="AlphaFoldDB" id="A0A8S1U7C9"/>
<dbReference type="EMBL" id="CAJJDP010000038">
    <property type="protein sequence ID" value="CAD8160588.1"/>
    <property type="molecule type" value="Genomic_DNA"/>
</dbReference>
<gene>
    <name evidence="4" type="ORF">POCTA_138.1.T0380263</name>
</gene>
<dbReference type="Pfam" id="PF01247">
    <property type="entry name" value="Ribosomal_L35Ae"/>
    <property type="match status" value="1"/>
</dbReference>
<organism evidence="4 5">
    <name type="scientific">Paramecium octaurelia</name>
    <dbReference type="NCBI Taxonomy" id="43137"/>
    <lineage>
        <taxon>Eukaryota</taxon>
        <taxon>Sar</taxon>
        <taxon>Alveolata</taxon>
        <taxon>Ciliophora</taxon>
        <taxon>Intramacronucleata</taxon>
        <taxon>Oligohymenophorea</taxon>
        <taxon>Peniculida</taxon>
        <taxon>Parameciidae</taxon>
        <taxon>Paramecium</taxon>
    </lineage>
</organism>
<dbReference type="GO" id="GO:1990904">
    <property type="term" value="C:ribonucleoprotein complex"/>
    <property type="evidence" value="ECO:0007669"/>
    <property type="project" value="UniProtKB-KW"/>
</dbReference>
<evidence type="ECO:0000256" key="2">
    <source>
        <dbReference type="ARBA" id="ARBA00022980"/>
    </source>
</evidence>
<proteinExistence type="inferred from homology"/>
<comment type="caution">
    <text evidence="4">The sequence shown here is derived from an EMBL/GenBank/DDBJ whole genome shotgun (WGS) entry which is preliminary data.</text>
</comment>
<evidence type="ECO:0000313" key="4">
    <source>
        <dbReference type="EMBL" id="CAD8160588.1"/>
    </source>
</evidence>
<dbReference type="GO" id="GO:0005840">
    <property type="term" value="C:ribosome"/>
    <property type="evidence" value="ECO:0007669"/>
    <property type="project" value="UniProtKB-KW"/>
</dbReference>
<sequence length="265" mass="30898">MNYLKYLIILIKIGMIINECDSYEFQSVFLQMLELPNKQFISIQKSEHLGSRNSFPQQLIQTDNLRDQIYSVSYDYALPQNSYQIVLGIQQDLNYCEFKMGTQKRFSQQISISISTYLSELLWFNFQIKKQQRFQLMKGQADQKKEATKTVKKVKTTNKSAPVRLWAKAAFTGFRRSKVQQNENQALLKIQHVEDVASSRFYWGKRVAYIYKAHTLKSNTKFRTIWGRISRSHGSNGVVIAHFGKNLPPRAIGSTLRVFLYPNRA</sequence>
<evidence type="ECO:0008006" key="6">
    <source>
        <dbReference type="Google" id="ProtNLM"/>
    </source>
</evidence>
<dbReference type="PANTHER" id="PTHR10902">
    <property type="entry name" value="60S RIBOSOMAL PROTEIN L35A"/>
    <property type="match status" value="1"/>
</dbReference>
<reference evidence="4" key="1">
    <citation type="submission" date="2021-01" db="EMBL/GenBank/DDBJ databases">
        <authorList>
            <consortium name="Genoscope - CEA"/>
            <person name="William W."/>
        </authorList>
    </citation>
    <scope>NUCLEOTIDE SEQUENCE</scope>
</reference>
<keyword evidence="3" id="KW-0687">Ribonucleoprotein</keyword>
<dbReference type="FunFam" id="2.40.10.190:FF:000001">
    <property type="entry name" value="60S ribosomal protein L35a"/>
    <property type="match status" value="1"/>
</dbReference>
<dbReference type="InterPro" id="IPR001780">
    <property type="entry name" value="Ribosomal_eL33"/>
</dbReference>
<evidence type="ECO:0000256" key="1">
    <source>
        <dbReference type="ARBA" id="ARBA00009269"/>
    </source>
</evidence>
<keyword evidence="5" id="KW-1185">Reference proteome</keyword>
<keyword evidence="2" id="KW-0689">Ribosomal protein</keyword>
<dbReference type="GO" id="GO:0006412">
    <property type="term" value="P:translation"/>
    <property type="evidence" value="ECO:0007669"/>
    <property type="project" value="InterPro"/>
</dbReference>
<dbReference type="GO" id="GO:0003735">
    <property type="term" value="F:structural constituent of ribosome"/>
    <property type="evidence" value="ECO:0007669"/>
    <property type="project" value="InterPro"/>
</dbReference>
<protein>
    <recommendedName>
        <fullName evidence="6">Ribosomal protein L35A</fullName>
    </recommendedName>
</protein>
<evidence type="ECO:0000313" key="5">
    <source>
        <dbReference type="Proteomes" id="UP000683925"/>
    </source>
</evidence>